<dbReference type="EMBL" id="FOEF01000034">
    <property type="protein sequence ID" value="SEP53948.1"/>
    <property type="molecule type" value="Genomic_DNA"/>
</dbReference>
<gene>
    <name evidence="1" type="ORF">SAMN04489732_1343</name>
</gene>
<evidence type="ECO:0000313" key="2">
    <source>
        <dbReference type="Proteomes" id="UP000198582"/>
    </source>
</evidence>
<reference evidence="1 2" key="1">
    <citation type="submission" date="2016-10" db="EMBL/GenBank/DDBJ databases">
        <authorList>
            <person name="de Groot N.N."/>
        </authorList>
    </citation>
    <scope>NUCLEOTIDE SEQUENCE [LARGE SCALE GENOMIC DNA]</scope>
    <source>
        <strain evidence="1 2">DSM 44993</strain>
    </source>
</reference>
<proteinExistence type="predicted"/>
<accession>A0A1H8YRE5</accession>
<evidence type="ECO:0000313" key="1">
    <source>
        <dbReference type="EMBL" id="SEP53948.1"/>
    </source>
</evidence>
<keyword evidence="2" id="KW-1185">Reference proteome</keyword>
<name>A0A1H8YRE5_9PSEU</name>
<protein>
    <submittedName>
        <fullName evidence="1">Uncharacterized protein</fullName>
    </submittedName>
</protein>
<dbReference type="AlphaFoldDB" id="A0A1H8YRE5"/>
<dbReference type="RefSeq" id="WP_091628934.1">
    <property type="nucleotide sequence ID" value="NZ_FOEF01000034.1"/>
</dbReference>
<organism evidence="1 2">
    <name type="scientific">Amycolatopsis saalfeldensis</name>
    <dbReference type="NCBI Taxonomy" id="394193"/>
    <lineage>
        <taxon>Bacteria</taxon>
        <taxon>Bacillati</taxon>
        <taxon>Actinomycetota</taxon>
        <taxon>Actinomycetes</taxon>
        <taxon>Pseudonocardiales</taxon>
        <taxon>Pseudonocardiaceae</taxon>
        <taxon>Amycolatopsis</taxon>
    </lineage>
</organism>
<dbReference type="Proteomes" id="UP000198582">
    <property type="component" value="Unassembled WGS sequence"/>
</dbReference>
<sequence>MPLYQGLGEPVPGDYVTYAGSLTDLHDIYFVVAINPNGSFELIMDDEDVIVRLHTVNRQSIARTGGHTERYRRYT</sequence>